<evidence type="ECO:0000313" key="1">
    <source>
        <dbReference type="EMBL" id="KAE9147264.1"/>
    </source>
</evidence>
<name>A0A6A3U7Q7_9STRA</name>
<dbReference type="Proteomes" id="UP000486351">
    <property type="component" value="Unassembled WGS sequence"/>
</dbReference>
<gene>
    <name evidence="2" type="ORF">PF005_g9130</name>
    <name evidence="1" type="ORF">PF006_g8037</name>
    <name evidence="3" type="ORF">PF008_g23421</name>
</gene>
<dbReference type="EMBL" id="QXGA01000358">
    <property type="protein sequence ID" value="KAE9147264.1"/>
    <property type="molecule type" value="Genomic_DNA"/>
</dbReference>
<dbReference type="Proteomes" id="UP000440732">
    <property type="component" value="Unassembled WGS sequence"/>
</dbReference>
<dbReference type="Proteomes" id="UP000433483">
    <property type="component" value="Unassembled WGS sequence"/>
</dbReference>
<evidence type="ECO:0000313" key="4">
    <source>
        <dbReference type="Proteomes" id="UP000433483"/>
    </source>
</evidence>
<dbReference type="AlphaFoldDB" id="A0A6A3U7Q7"/>
<protein>
    <submittedName>
        <fullName evidence="1">Uncharacterized protein</fullName>
    </submittedName>
</protein>
<evidence type="ECO:0000313" key="2">
    <source>
        <dbReference type="EMBL" id="KAE9216279.1"/>
    </source>
</evidence>
<keyword evidence="4" id="KW-1185">Reference proteome</keyword>
<sequence>MEALTKFFEDNEHMEWVCSDALAESTATDAICLGIGKKGRNQYVTIRNPGAIAERFAENALEHEFIVWDIFEPNTSHKFVVQVELDTSLRAESGSAVTIGVMTNIVVSNDEERDNSMKDFGLDSRIAKRNSDGRLWR</sequence>
<dbReference type="EMBL" id="QXFY01002355">
    <property type="protein sequence ID" value="KAE9298760.1"/>
    <property type="molecule type" value="Genomic_DNA"/>
</dbReference>
<proteinExistence type="predicted"/>
<evidence type="ECO:0000313" key="6">
    <source>
        <dbReference type="Proteomes" id="UP000486351"/>
    </source>
</evidence>
<accession>A0A6A3U7Q7</accession>
<dbReference type="EMBL" id="QXGB01000405">
    <property type="protein sequence ID" value="KAE9216279.1"/>
    <property type="molecule type" value="Genomic_DNA"/>
</dbReference>
<organism evidence="1 5">
    <name type="scientific">Phytophthora fragariae</name>
    <dbReference type="NCBI Taxonomy" id="53985"/>
    <lineage>
        <taxon>Eukaryota</taxon>
        <taxon>Sar</taxon>
        <taxon>Stramenopiles</taxon>
        <taxon>Oomycota</taxon>
        <taxon>Peronosporomycetes</taxon>
        <taxon>Peronosporales</taxon>
        <taxon>Peronosporaceae</taxon>
        <taxon>Phytophthora</taxon>
    </lineage>
</organism>
<comment type="caution">
    <text evidence="1">The sequence shown here is derived from an EMBL/GenBank/DDBJ whole genome shotgun (WGS) entry which is preliminary data.</text>
</comment>
<evidence type="ECO:0000313" key="5">
    <source>
        <dbReference type="Proteomes" id="UP000440732"/>
    </source>
</evidence>
<reference evidence="4 5" key="1">
    <citation type="submission" date="2018-08" db="EMBL/GenBank/DDBJ databases">
        <title>Genomic investigation of the strawberry pathogen Phytophthora fragariae indicates pathogenicity is determined by transcriptional variation in three key races.</title>
        <authorList>
            <person name="Adams T.M."/>
            <person name="Armitage A.D."/>
            <person name="Sobczyk M.K."/>
            <person name="Bates H.J."/>
            <person name="Dunwell J.M."/>
            <person name="Nellist C.F."/>
            <person name="Harrison R.J."/>
        </authorList>
    </citation>
    <scope>NUCLEOTIDE SEQUENCE [LARGE SCALE GENOMIC DNA]</scope>
    <source>
        <strain evidence="2 4">NOV-27</strain>
        <strain evidence="1 5">NOV-5</strain>
        <strain evidence="3 6">NOV-77</strain>
    </source>
</reference>
<evidence type="ECO:0000313" key="3">
    <source>
        <dbReference type="EMBL" id="KAE9298760.1"/>
    </source>
</evidence>